<protein>
    <submittedName>
        <fullName evidence="2">Uncharacterized protein</fullName>
    </submittedName>
</protein>
<keyword evidence="1" id="KW-1185">Reference proteome</keyword>
<evidence type="ECO:0000313" key="1">
    <source>
        <dbReference type="Proteomes" id="UP000050795"/>
    </source>
</evidence>
<reference evidence="2" key="2">
    <citation type="submission" date="2023-11" db="UniProtKB">
        <authorList>
            <consortium name="WormBaseParasite"/>
        </authorList>
    </citation>
    <scope>IDENTIFICATION</scope>
</reference>
<accession>A0AA85JE75</accession>
<sequence length="128" mass="14384">MHRPVCYCNTPLITAVKLCARRCNNNNHQQTGKVFENIRLYRLFGSQRKHLCNHYMTSKLIHGYTKVPVISLAMTLITASVAQQLGLSRTMHMVRCLIPGRSAPDINGWPAKFGLPVSHAENSTLVPK</sequence>
<name>A0AA85JE75_TRIRE</name>
<dbReference type="Proteomes" id="UP000050795">
    <property type="component" value="Unassembled WGS sequence"/>
</dbReference>
<organism evidence="1 2">
    <name type="scientific">Trichobilharzia regenti</name>
    <name type="common">Nasal bird schistosome</name>
    <dbReference type="NCBI Taxonomy" id="157069"/>
    <lineage>
        <taxon>Eukaryota</taxon>
        <taxon>Metazoa</taxon>
        <taxon>Spiralia</taxon>
        <taxon>Lophotrochozoa</taxon>
        <taxon>Platyhelminthes</taxon>
        <taxon>Trematoda</taxon>
        <taxon>Digenea</taxon>
        <taxon>Strigeidida</taxon>
        <taxon>Schistosomatoidea</taxon>
        <taxon>Schistosomatidae</taxon>
        <taxon>Trichobilharzia</taxon>
    </lineage>
</organism>
<reference evidence="1" key="1">
    <citation type="submission" date="2022-06" db="EMBL/GenBank/DDBJ databases">
        <authorList>
            <person name="Berger JAMES D."/>
            <person name="Berger JAMES D."/>
        </authorList>
    </citation>
    <scope>NUCLEOTIDE SEQUENCE [LARGE SCALE GENOMIC DNA]</scope>
</reference>
<proteinExistence type="predicted"/>
<evidence type="ECO:0000313" key="2">
    <source>
        <dbReference type="WBParaSite" id="TREG1_15860.1"/>
    </source>
</evidence>
<dbReference type="AlphaFoldDB" id="A0AA85JE75"/>
<dbReference type="WBParaSite" id="TREG1_15860.1">
    <property type="protein sequence ID" value="TREG1_15860.1"/>
    <property type="gene ID" value="TREG1_15860"/>
</dbReference>